<dbReference type="KEGG" id="crq:GCK72_011182"/>
<name>E3NFU7_CAERE</name>
<feature type="transmembrane region" description="Helical" evidence="2">
    <location>
        <begin position="20"/>
        <end position="44"/>
    </location>
</feature>
<keyword evidence="2" id="KW-1133">Transmembrane helix</keyword>
<keyword evidence="2" id="KW-0812">Transmembrane</keyword>
<keyword evidence="1" id="KW-0175">Coiled coil</keyword>
<evidence type="ECO:0000313" key="3">
    <source>
        <dbReference type="EMBL" id="EFO96513.1"/>
    </source>
</evidence>
<dbReference type="GeneID" id="9800544"/>
<feature type="coiled-coil region" evidence="1">
    <location>
        <begin position="69"/>
        <end position="121"/>
    </location>
</feature>
<dbReference type="RefSeq" id="XP_003092724.2">
    <property type="nucleotide sequence ID" value="XM_003092676.2"/>
</dbReference>
<organism evidence="4">
    <name type="scientific">Caenorhabditis remanei</name>
    <name type="common">Caenorhabditis vulgaris</name>
    <dbReference type="NCBI Taxonomy" id="31234"/>
    <lineage>
        <taxon>Eukaryota</taxon>
        <taxon>Metazoa</taxon>
        <taxon>Ecdysozoa</taxon>
        <taxon>Nematoda</taxon>
        <taxon>Chromadorea</taxon>
        <taxon>Rhabditida</taxon>
        <taxon>Rhabditina</taxon>
        <taxon>Rhabditomorpha</taxon>
        <taxon>Rhabditoidea</taxon>
        <taxon>Rhabditidae</taxon>
        <taxon>Peloderinae</taxon>
        <taxon>Caenorhabditis</taxon>
    </lineage>
</organism>
<sequence>MSLWVCNVDTFTEDSSSLLPVIVFVVFLLLLLVGVGIVVVYRFCLRRSEPDRDIEFGGVPRNEAVSLWQKLMKQELEDLKNNYEKVVESEAKKEEELSKLKEELTLEKEKNRETILTLKAENAANERVIQQLLDKLTPVCSNDDRQKSTHFLPPSDAFTNIY</sequence>
<keyword evidence="4" id="KW-1185">Reference proteome</keyword>
<reference evidence="3" key="1">
    <citation type="submission" date="2007-07" db="EMBL/GenBank/DDBJ databases">
        <title>PCAP assembly of the Caenorhabditis remanei genome.</title>
        <authorList>
            <consortium name="The Caenorhabditis remanei Sequencing Consortium"/>
            <person name="Wilson R.K."/>
        </authorList>
    </citation>
    <scope>NUCLEOTIDE SEQUENCE [LARGE SCALE GENOMIC DNA]</scope>
    <source>
        <strain evidence="3">PB4641</strain>
    </source>
</reference>
<evidence type="ECO:0000313" key="4">
    <source>
        <dbReference type="Proteomes" id="UP000008281"/>
    </source>
</evidence>
<dbReference type="Proteomes" id="UP000008281">
    <property type="component" value="Unassembled WGS sequence"/>
</dbReference>
<dbReference type="HOGENOM" id="CLU_1637001_0_0_1"/>
<evidence type="ECO:0000256" key="1">
    <source>
        <dbReference type="SAM" id="Coils"/>
    </source>
</evidence>
<proteinExistence type="predicted"/>
<dbReference type="EMBL" id="DS268643">
    <property type="protein sequence ID" value="EFO96513.1"/>
    <property type="molecule type" value="Genomic_DNA"/>
</dbReference>
<evidence type="ECO:0000256" key="2">
    <source>
        <dbReference type="SAM" id="Phobius"/>
    </source>
</evidence>
<keyword evidence="2" id="KW-0472">Membrane</keyword>
<accession>E3NFU7</accession>
<dbReference type="CTD" id="9800544"/>
<protein>
    <submittedName>
        <fullName evidence="3">Uncharacterized protein</fullName>
    </submittedName>
</protein>
<gene>
    <name evidence="3" type="ORF">CRE_24246</name>
</gene>
<dbReference type="InParanoid" id="E3NFU7"/>
<dbReference type="AlphaFoldDB" id="E3NFU7"/>